<gene>
    <name evidence="2" type="ORF">H0H81_012571</name>
</gene>
<comment type="caution">
    <text evidence="2">The sequence shown here is derived from an EMBL/GenBank/DDBJ whole genome shotgun (WGS) entry which is preliminary data.</text>
</comment>
<dbReference type="Proteomes" id="UP000717328">
    <property type="component" value="Unassembled WGS sequence"/>
</dbReference>
<organism evidence="2 3">
    <name type="scientific">Sphagnurus paluster</name>
    <dbReference type="NCBI Taxonomy" id="117069"/>
    <lineage>
        <taxon>Eukaryota</taxon>
        <taxon>Fungi</taxon>
        <taxon>Dikarya</taxon>
        <taxon>Basidiomycota</taxon>
        <taxon>Agaricomycotina</taxon>
        <taxon>Agaricomycetes</taxon>
        <taxon>Agaricomycetidae</taxon>
        <taxon>Agaricales</taxon>
        <taxon>Tricholomatineae</taxon>
        <taxon>Lyophyllaceae</taxon>
        <taxon>Sphagnurus</taxon>
    </lineage>
</organism>
<feature type="region of interest" description="Disordered" evidence="1">
    <location>
        <begin position="1"/>
        <end position="27"/>
    </location>
</feature>
<reference evidence="2" key="2">
    <citation type="submission" date="2021-10" db="EMBL/GenBank/DDBJ databases">
        <title>Phylogenomics reveals ancestral predisposition of the termite-cultivated fungus Termitomyces towards a domesticated lifestyle.</title>
        <authorList>
            <person name="Auxier B."/>
            <person name="Grum-Grzhimaylo A."/>
            <person name="Cardenas M.E."/>
            <person name="Lodge J.D."/>
            <person name="Laessoe T."/>
            <person name="Pedersen O."/>
            <person name="Smith M.E."/>
            <person name="Kuyper T.W."/>
            <person name="Franco-Molano E.A."/>
            <person name="Baroni T.J."/>
            <person name="Aanen D.K."/>
        </authorList>
    </citation>
    <scope>NUCLEOTIDE SEQUENCE</scope>
    <source>
        <strain evidence="2">D49</strain>
    </source>
</reference>
<name>A0A9P7GNU3_9AGAR</name>
<sequence length="66" mass="7604">MSFDEKDHKGRLSDTESQTTQTSSERDASFFVTEGVDRAYSIKCDLINKCMQEEYVLAPRNLIVRL</sequence>
<feature type="compositionally biased region" description="Basic and acidic residues" evidence="1">
    <location>
        <begin position="1"/>
        <end position="14"/>
    </location>
</feature>
<evidence type="ECO:0000313" key="3">
    <source>
        <dbReference type="Proteomes" id="UP000717328"/>
    </source>
</evidence>
<accession>A0A9P7GNU3</accession>
<dbReference type="AlphaFoldDB" id="A0A9P7GNU3"/>
<keyword evidence="3" id="KW-1185">Reference proteome</keyword>
<evidence type="ECO:0000313" key="2">
    <source>
        <dbReference type="EMBL" id="KAG5650337.1"/>
    </source>
</evidence>
<reference evidence="2" key="1">
    <citation type="submission" date="2021-02" db="EMBL/GenBank/DDBJ databases">
        <authorList>
            <person name="Nieuwenhuis M."/>
            <person name="Van De Peppel L.J.J."/>
        </authorList>
    </citation>
    <scope>NUCLEOTIDE SEQUENCE</scope>
    <source>
        <strain evidence="2">D49</strain>
    </source>
</reference>
<protein>
    <submittedName>
        <fullName evidence="2">Uncharacterized protein</fullName>
    </submittedName>
</protein>
<dbReference type="EMBL" id="JABCKI010000479">
    <property type="protein sequence ID" value="KAG5650337.1"/>
    <property type="molecule type" value="Genomic_DNA"/>
</dbReference>
<evidence type="ECO:0000256" key="1">
    <source>
        <dbReference type="SAM" id="MobiDB-lite"/>
    </source>
</evidence>
<proteinExistence type="predicted"/>